<dbReference type="EMBL" id="CAFBNL010000105">
    <property type="protein sequence ID" value="CAB4961111.1"/>
    <property type="molecule type" value="Genomic_DNA"/>
</dbReference>
<feature type="region of interest" description="Disordered" evidence="1">
    <location>
        <begin position="49"/>
        <end position="79"/>
    </location>
</feature>
<sequence length="79" mass="7789">MVPIPDPLSAAAITPGVDVAAMTVRTPDQEAIFAAANLLAIPPLPLCDPAPPATASSSASTETISSMRDASASSRGSAV</sequence>
<name>A0A6J7KZB8_9ZZZZ</name>
<protein>
    <submittedName>
        <fullName evidence="2">Unannotated protein</fullName>
    </submittedName>
</protein>
<organism evidence="2">
    <name type="scientific">freshwater metagenome</name>
    <dbReference type="NCBI Taxonomy" id="449393"/>
    <lineage>
        <taxon>unclassified sequences</taxon>
        <taxon>metagenomes</taxon>
        <taxon>ecological metagenomes</taxon>
    </lineage>
</organism>
<accession>A0A6J7KZB8</accession>
<dbReference type="AlphaFoldDB" id="A0A6J7KZB8"/>
<evidence type="ECO:0000256" key="1">
    <source>
        <dbReference type="SAM" id="MobiDB-lite"/>
    </source>
</evidence>
<feature type="compositionally biased region" description="Low complexity" evidence="1">
    <location>
        <begin position="53"/>
        <end position="66"/>
    </location>
</feature>
<evidence type="ECO:0000313" key="2">
    <source>
        <dbReference type="EMBL" id="CAB4961111.1"/>
    </source>
</evidence>
<gene>
    <name evidence="2" type="ORF">UFOPK3789_01292</name>
</gene>
<proteinExistence type="predicted"/>
<reference evidence="2" key="1">
    <citation type="submission" date="2020-05" db="EMBL/GenBank/DDBJ databases">
        <authorList>
            <person name="Chiriac C."/>
            <person name="Salcher M."/>
            <person name="Ghai R."/>
            <person name="Kavagutti S V."/>
        </authorList>
    </citation>
    <scope>NUCLEOTIDE SEQUENCE</scope>
</reference>